<name>A0ABW7Q9A8_9MICO</name>
<accession>A0ABW7Q9A8</accession>
<dbReference type="GO" id="GO:0016301">
    <property type="term" value="F:kinase activity"/>
    <property type="evidence" value="ECO:0007669"/>
    <property type="project" value="UniProtKB-KW"/>
</dbReference>
<dbReference type="InterPro" id="IPR016064">
    <property type="entry name" value="NAD/diacylglycerol_kinase_sf"/>
</dbReference>
<evidence type="ECO:0000256" key="4">
    <source>
        <dbReference type="ARBA" id="ARBA00022741"/>
    </source>
</evidence>
<keyword evidence="5 11" id="KW-0418">Kinase</keyword>
<evidence type="ECO:0000256" key="7">
    <source>
        <dbReference type="ARBA" id="ARBA00023209"/>
    </source>
</evidence>
<evidence type="ECO:0000256" key="6">
    <source>
        <dbReference type="ARBA" id="ARBA00022840"/>
    </source>
</evidence>
<feature type="compositionally biased region" description="Acidic residues" evidence="9">
    <location>
        <begin position="106"/>
        <end position="116"/>
    </location>
</feature>
<comment type="cofactor">
    <cofactor evidence="1">
        <name>Mg(2+)</name>
        <dbReference type="ChEBI" id="CHEBI:18420"/>
    </cofactor>
</comment>
<keyword evidence="7" id="KW-0444">Lipid biosynthesis</keyword>
<dbReference type="PANTHER" id="PTHR12358:SF54">
    <property type="entry name" value="SPHINGOSINE KINASE RELATED PROTEIN"/>
    <property type="match status" value="1"/>
</dbReference>
<dbReference type="SMART" id="SM00046">
    <property type="entry name" value="DAGKc"/>
    <property type="match status" value="1"/>
</dbReference>
<keyword evidence="7" id="KW-0443">Lipid metabolism</keyword>
<dbReference type="EMBL" id="JBIQWL010000004">
    <property type="protein sequence ID" value="MFH8251466.1"/>
    <property type="molecule type" value="Genomic_DNA"/>
</dbReference>
<keyword evidence="3" id="KW-0808">Transferase</keyword>
<evidence type="ECO:0000313" key="11">
    <source>
        <dbReference type="EMBL" id="MFH8251466.1"/>
    </source>
</evidence>
<evidence type="ECO:0000259" key="10">
    <source>
        <dbReference type="PROSITE" id="PS50146"/>
    </source>
</evidence>
<evidence type="ECO:0000256" key="8">
    <source>
        <dbReference type="ARBA" id="ARBA00023264"/>
    </source>
</evidence>
<dbReference type="Proteomes" id="UP001610861">
    <property type="component" value="Unassembled WGS sequence"/>
</dbReference>
<gene>
    <name evidence="11" type="ORF">ACH3VR_13920</name>
</gene>
<protein>
    <submittedName>
        <fullName evidence="11">Diacylglycerol kinase family protein</fullName>
    </submittedName>
</protein>
<dbReference type="InterPro" id="IPR001206">
    <property type="entry name" value="Diacylglycerol_kinase_cat_dom"/>
</dbReference>
<dbReference type="RefSeq" id="WP_397556907.1">
    <property type="nucleotide sequence ID" value="NZ_JBIQWL010000004.1"/>
</dbReference>
<dbReference type="PANTHER" id="PTHR12358">
    <property type="entry name" value="SPHINGOSINE KINASE"/>
    <property type="match status" value="1"/>
</dbReference>
<dbReference type="Pfam" id="PF19279">
    <property type="entry name" value="YegS_C"/>
    <property type="match status" value="1"/>
</dbReference>
<dbReference type="PROSITE" id="PS50146">
    <property type="entry name" value="DAGK"/>
    <property type="match status" value="1"/>
</dbReference>
<keyword evidence="6" id="KW-0067">ATP-binding</keyword>
<dbReference type="Gene3D" id="3.40.50.10330">
    <property type="entry name" value="Probable inorganic polyphosphate/atp-NAD kinase, domain 1"/>
    <property type="match status" value="1"/>
</dbReference>
<sequence length="463" mass="49002">MAAGSRRDDETTQPPDDPPHPSDAIYADGPATGEIAASEVRLRAEAERVAADESAPGAEAERVAADESAPGAEAERVADEDASATDDKPDPAEAAEPDDVIHQPEDIEPDTAEDESGEARRVDPGGETESMAGGEKRPNPKAALVYNPIKVDAATLRATVERLSAEAGWADPLFYETTVDDLGDDVTHQALEAGVDAVLVAGGDGTVRAVSQAMTSSGIPLTIVPSGTGNLLARNLRLPLDNPERMIRATFDGDTVGVDIGFATIRRASGESEEHAFVVMGGMGLDAAMIANTNPQLKKSVGWVAYVDGAARSLPGAKPFRIMYQIAGHRLHSSRVQSVLFANCGSLPAGLELIPEASVTDGTMDVVIFQPKGLFGWLFVWRRVAWDNSFLRKFRAGRQVLALRTKDNAVRYARGAELEVGAVEPQFVQLDGDEFGEAVSVRARVVHGGLEIAVPTGHDVEGL</sequence>
<keyword evidence="4" id="KW-0547">Nucleotide-binding</keyword>
<feature type="compositionally biased region" description="Basic and acidic residues" evidence="9">
    <location>
        <begin position="1"/>
        <end position="10"/>
    </location>
</feature>
<keyword evidence="8" id="KW-1208">Phospholipid metabolism</keyword>
<evidence type="ECO:0000256" key="1">
    <source>
        <dbReference type="ARBA" id="ARBA00001946"/>
    </source>
</evidence>
<dbReference type="Pfam" id="PF00781">
    <property type="entry name" value="DAGK_cat"/>
    <property type="match status" value="1"/>
</dbReference>
<reference evidence="11 12" key="1">
    <citation type="submission" date="2024-09" db="EMBL/GenBank/DDBJ databases">
        <authorList>
            <person name="Pan X."/>
        </authorList>
    </citation>
    <scope>NUCLEOTIDE SEQUENCE [LARGE SCALE GENOMIC DNA]</scope>
    <source>
        <strain evidence="11 12">B2969</strain>
    </source>
</reference>
<feature type="compositionally biased region" description="Basic and acidic residues" evidence="9">
    <location>
        <begin position="73"/>
        <end position="91"/>
    </location>
</feature>
<keyword evidence="12" id="KW-1185">Reference proteome</keyword>
<dbReference type="InterPro" id="IPR045540">
    <property type="entry name" value="YegS/DAGK_C"/>
</dbReference>
<evidence type="ECO:0000256" key="9">
    <source>
        <dbReference type="SAM" id="MobiDB-lite"/>
    </source>
</evidence>
<dbReference type="InterPro" id="IPR017438">
    <property type="entry name" value="ATP-NAD_kinase_N"/>
</dbReference>
<evidence type="ECO:0000256" key="2">
    <source>
        <dbReference type="ARBA" id="ARBA00005983"/>
    </source>
</evidence>
<feature type="domain" description="DAGKc" evidence="10">
    <location>
        <begin position="137"/>
        <end position="267"/>
    </location>
</feature>
<feature type="region of interest" description="Disordered" evidence="9">
    <location>
        <begin position="44"/>
        <end position="140"/>
    </location>
</feature>
<evidence type="ECO:0000313" key="12">
    <source>
        <dbReference type="Proteomes" id="UP001610861"/>
    </source>
</evidence>
<dbReference type="InterPro" id="IPR050187">
    <property type="entry name" value="Lipid_Phosphate_FormReg"/>
</dbReference>
<evidence type="ECO:0000256" key="5">
    <source>
        <dbReference type="ARBA" id="ARBA00022777"/>
    </source>
</evidence>
<dbReference type="SUPFAM" id="SSF111331">
    <property type="entry name" value="NAD kinase/diacylglycerol kinase-like"/>
    <property type="match status" value="1"/>
</dbReference>
<proteinExistence type="inferred from homology"/>
<keyword evidence="7" id="KW-0594">Phospholipid biosynthesis</keyword>
<comment type="caution">
    <text evidence="11">The sequence shown here is derived from an EMBL/GenBank/DDBJ whole genome shotgun (WGS) entry which is preliminary data.</text>
</comment>
<feature type="region of interest" description="Disordered" evidence="9">
    <location>
        <begin position="1"/>
        <end position="32"/>
    </location>
</feature>
<evidence type="ECO:0000256" key="3">
    <source>
        <dbReference type="ARBA" id="ARBA00022679"/>
    </source>
</evidence>
<dbReference type="Gene3D" id="2.60.200.40">
    <property type="match status" value="1"/>
</dbReference>
<organism evidence="11 12">
    <name type="scientific">Microbacterium alkaliflavum</name>
    <dbReference type="NCBI Taxonomy" id="3248839"/>
    <lineage>
        <taxon>Bacteria</taxon>
        <taxon>Bacillati</taxon>
        <taxon>Actinomycetota</taxon>
        <taxon>Actinomycetes</taxon>
        <taxon>Micrococcales</taxon>
        <taxon>Microbacteriaceae</taxon>
        <taxon>Microbacterium</taxon>
    </lineage>
</organism>
<comment type="similarity">
    <text evidence="2">Belongs to the diacylglycerol/lipid kinase family.</text>
</comment>